<dbReference type="EMBL" id="JBDLBR010000002">
    <property type="protein sequence ID" value="MEN7536964.1"/>
    <property type="molecule type" value="Genomic_DNA"/>
</dbReference>
<protein>
    <submittedName>
        <fullName evidence="1">Uncharacterized protein</fullName>
    </submittedName>
</protein>
<gene>
    <name evidence="1" type="ORF">ABDJ38_07240</name>
</gene>
<name>A0ABV0CVS8_9SPHN</name>
<keyword evidence="2" id="KW-1185">Reference proteome</keyword>
<organism evidence="1 2">
    <name type="scientific">Aurantiacibacter flavus</name>
    <dbReference type="NCBI Taxonomy" id="3145232"/>
    <lineage>
        <taxon>Bacteria</taxon>
        <taxon>Pseudomonadati</taxon>
        <taxon>Pseudomonadota</taxon>
        <taxon>Alphaproteobacteria</taxon>
        <taxon>Sphingomonadales</taxon>
        <taxon>Erythrobacteraceae</taxon>
        <taxon>Aurantiacibacter</taxon>
    </lineage>
</organism>
<proteinExistence type="predicted"/>
<evidence type="ECO:0000313" key="2">
    <source>
        <dbReference type="Proteomes" id="UP001484535"/>
    </source>
</evidence>
<comment type="caution">
    <text evidence="1">The sequence shown here is derived from an EMBL/GenBank/DDBJ whole genome shotgun (WGS) entry which is preliminary data.</text>
</comment>
<reference evidence="1 2" key="1">
    <citation type="submission" date="2024-05" db="EMBL/GenBank/DDBJ databases">
        <authorList>
            <person name="Park S."/>
        </authorList>
    </citation>
    <scope>NUCLEOTIDE SEQUENCE [LARGE SCALE GENOMIC DNA]</scope>
    <source>
        <strain evidence="1 2">DGU5</strain>
    </source>
</reference>
<sequence>MEYSTQDCAGASTFLLGQLGGGITRRCRGARNFFFPILAVSIPPMRLKISPPHALSLEVASHRLLAWAVAGSFERGIQVGHASEMRVFKFEAGDIDNLLACLEALQTAR</sequence>
<accession>A0ABV0CVS8</accession>
<dbReference type="RefSeq" id="WP_346784413.1">
    <property type="nucleotide sequence ID" value="NZ_JBDLBR010000002.1"/>
</dbReference>
<evidence type="ECO:0000313" key="1">
    <source>
        <dbReference type="EMBL" id="MEN7536964.1"/>
    </source>
</evidence>
<dbReference type="Proteomes" id="UP001484535">
    <property type="component" value="Unassembled WGS sequence"/>
</dbReference>